<dbReference type="InterPro" id="IPR035952">
    <property type="entry name" value="Rhomboid-like_sf"/>
</dbReference>
<feature type="region of interest" description="Disordered" evidence="5">
    <location>
        <begin position="337"/>
        <end position="379"/>
    </location>
</feature>
<reference evidence="7" key="1">
    <citation type="submission" date="2022-11" db="EMBL/GenBank/DDBJ databases">
        <authorList>
            <person name="Petersen C."/>
        </authorList>
    </citation>
    <scope>NUCLEOTIDE SEQUENCE</scope>
    <source>
        <strain evidence="7">IBT 30069</strain>
    </source>
</reference>
<gene>
    <name evidence="7" type="ORF">N7456_012449</name>
</gene>
<keyword evidence="3 6" id="KW-1133">Transmembrane helix</keyword>
<dbReference type="Pfam" id="PF08551">
    <property type="entry name" value="DUF1751"/>
    <property type="match status" value="1"/>
</dbReference>
<dbReference type="Gene3D" id="1.20.1540.10">
    <property type="entry name" value="Rhomboid-like"/>
    <property type="match status" value="1"/>
</dbReference>
<evidence type="ECO:0000313" key="8">
    <source>
        <dbReference type="Proteomes" id="UP001149165"/>
    </source>
</evidence>
<accession>A0A9W9EVJ9</accession>
<feature type="transmembrane region" description="Helical" evidence="6">
    <location>
        <begin position="102"/>
        <end position="120"/>
    </location>
</feature>
<dbReference type="GO" id="GO:0005794">
    <property type="term" value="C:Golgi apparatus"/>
    <property type="evidence" value="ECO:0007669"/>
    <property type="project" value="TreeGrafter"/>
</dbReference>
<evidence type="ECO:0000256" key="1">
    <source>
        <dbReference type="ARBA" id="ARBA00004141"/>
    </source>
</evidence>
<evidence type="ECO:0000256" key="2">
    <source>
        <dbReference type="ARBA" id="ARBA00022692"/>
    </source>
</evidence>
<keyword evidence="4 6" id="KW-0472">Membrane</keyword>
<protein>
    <recommendedName>
        <fullName evidence="9">Rhomboid family protein</fullName>
    </recommendedName>
</protein>
<sequence>MPLRVNIPPATRTFLVGLLALSVLYNIARWRGLDYTSGAVQSTPLIPYLTLVPSRFFFYPWTLATSTFVEQNIFTVLLNAATIFYGGKYLERAWGSREFSKFVAAVTLIPNAVIIPIYLIWGVAPGQNNRGLTQICGGVAIQGSFLVAFKQLVPEHTVAIFKGLVKMRVKHFPALFLLLNTLSGIIVGTDTAAVLAWLGLLTSWTYLRFYKQQPDLTGTSTNGLGIKGDASETFAFACLFPDVMQPPIAFIADQVYTLLVAIKILRPFSEHDIASGNQQVLARGEAGLPILLGSQRGSGSGSGSGSGPRGKREEAERRRALALKALDQRLQAASVGRVQAGPATLGEQSSSQSRSTTPAPSASTGQTMLGGTNYNPDNA</sequence>
<dbReference type="AlphaFoldDB" id="A0A9W9EVJ9"/>
<evidence type="ECO:0008006" key="9">
    <source>
        <dbReference type="Google" id="ProtNLM"/>
    </source>
</evidence>
<evidence type="ECO:0000256" key="6">
    <source>
        <dbReference type="SAM" id="Phobius"/>
    </source>
</evidence>
<dbReference type="FunFam" id="1.20.1540.10:FF:000004">
    <property type="entry name" value="Transmembrane protein 115"/>
    <property type="match status" value="1"/>
</dbReference>
<dbReference type="EMBL" id="JAPQKH010000007">
    <property type="protein sequence ID" value="KAJ5088833.1"/>
    <property type="molecule type" value="Genomic_DNA"/>
</dbReference>
<comment type="subcellular location">
    <subcellularLocation>
        <location evidence="1">Membrane</location>
        <topology evidence="1">Multi-pass membrane protein</topology>
    </subcellularLocation>
</comment>
<feature type="transmembrane region" description="Helical" evidence="6">
    <location>
        <begin position="174"/>
        <end position="207"/>
    </location>
</feature>
<feature type="transmembrane region" description="Helical" evidence="6">
    <location>
        <begin position="58"/>
        <end position="81"/>
    </location>
</feature>
<keyword evidence="2 6" id="KW-0812">Transmembrane</keyword>
<feature type="transmembrane region" description="Helical" evidence="6">
    <location>
        <begin position="132"/>
        <end position="153"/>
    </location>
</feature>
<feature type="compositionally biased region" description="Low complexity" evidence="5">
    <location>
        <begin position="348"/>
        <end position="363"/>
    </location>
</feature>
<dbReference type="GO" id="GO:0006890">
    <property type="term" value="P:retrograde vesicle-mediated transport, Golgi to endoplasmic reticulum"/>
    <property type="evidence" value="ECO:0007669"/>
    <property type="project" value="InterPro"/>
</dbReference>
<evidence type="ECO:0000256" key="3">
    <source>
        <dbReference type="ARBA" id="ARBA00022989"/>
    </source>
</evidence>
<dbReference type="SMART" id="SM01160">
    <property type="entry name" value="DUF1751"/>
    <property type="match status" value="1"/>
</dbReference>
<dbReference type="Proteomes" id="UP001149165">
    <property type="component" value="Unassembled WGS sequence"/>
</dbReference>
<dbReference type="OrthoDB" id="73612at2759"/>
<name>A0A9W9EVJ9_9EURO</name>
<dbReference type="PANTHER" id="PTHR13377">
    <property type="entry name" value="PLACENTAL PROTEIN 6"/>
    <property type="match status" value="1"/>
</dbReference>
<organism evidence="7 8">
    <name type="scientific">Penicillium angulare</name>
    <dbReference type="NCBI Taxonomy" id="116970"/>
    <lineage>
        <taxon>Eukaryota</taxon>
        <taxon>Fungi</taxon>
        <taxon>Dikarya</taxon>
        <taxon>Ascomycota</taxon>
        <taxon>Pezizomycotina</taxon>
        <taxon>Eurotiomycetes</taxon>
        <taxon>Eurotiomycetidae</taxon>
        <taxon>Eurotiales</taxon>
        <taxon>Aspergillaceae</taxon>
        <taxon>Penicillium</taxon>
    </lineage>
</organism>
<dbReference type="GO" id="GO:0016020">
    <property type="term" value="C:membrane"/>
    <property type="evidence" value="ECO:0007669"/>
    <property type="project" value="UniProtKB-SubCell"/>
</dbReference>
<dbReference type="PANTHER" id="PTHR13377:SF3">
    <property type="entry name" value="TRANSMEMBRANE PROTEIN 115"/>
    <property type="match status" value="1"/>
</dbReference>
<proteinExistence type="predicted"/>
<evidence type="ECO:0000313" key="7">
    <source>
        <dbReference type="EMBL" id="KAJ5088833.1"/>
    </source>
</evidence>
<evidence type="ECO:0000256" key="5">
    <source>
        <dbReference type="SAM" id="MobiDB-lite"/>
    </source>
</evidence>
<dbReference type="InterPro" id="IPR013861">
    <property type="entry name" value="TMEM115/Pdh1/Rbl19"/>
</dbReference>
<dbReference type="SUPFAM" id="SSF144091">
    <property type="entry name" value="Rhomboid-like"/>
    <property type="match status" value="1"/>
</dbReference>
<reference evidence="7" key="2">
    <citation type="journal article" date="2023" name="IMA Fungus">
        <title>Comparative genomic study of the Penicillium genus elucidates a diverse pangenome and 15 lateral gene transfer events.</title>
        <authorList>
            <person name="Petersen C."/>
            <person name="Sorensen T."/>
            <person name="Nielsen M.R."/>
            <person name="Sondergaard T.E."/>
            <person name="Sorensen J.L."/>
            <person name="Fitzpatrick D.A."/>
            <person name="Frisvad J.C."/>
            <person name="Nielsen K.L."/>
        </authorList>
    </citation>
    <scope>NUCLEOTIDE SEQUENCE</scope>
    <source>
        <strain evidence="7">IBT 30069</strain>
    </source>
</reference>
<evidence type="ECO:0000256" key="4">
    <source>
        <dbReference type="ARBA" id="ARBA00023136"/>
    </source>
</evidence>
<keyword evidence="8" id="KW-1185">Reference proteome</keyword>
<feature type="compositionally biased region" description="Gly residues" evidence="5">
    <location>
        <begin position="296"/>
        <end position="308"/>
    </location>
</feature>
<comment type="caution">
    <text evidence="7">The sequence shown here is derived from an EMBL/GenBank/DDBJ whole genome shotgun (WGS) entry which is preliminary data.</text>
</comment>
<feature type="region of interest" description="Disordered" evidence="5">
    <location>
        <begin position="292"/>
        <end position="317"/>
    </location>
</feature>
<feature type="compositionally biased region" description="Polar residues" evidence="5">
    <location>
        <begin position="364"/>
        <end position="379"/>
    </location>
</feature>